<evidence type="ECO:0000256" key="4">
    <source>
        <dbReference type="PROSITE-ProRule" id="PRU01248"/>
    </source>
</evidence>
<dbReference type="InterPro" id="IPR044068">
    <property type="entry name" value="CB"/>
</dbReference>
<comment type="similarity">
    <text evidence="1">Belongs to the 'phage' integrase family.</text>
</comment>
<dbReference type="PROSITE" id="PS51898">
    <property type="entry name" value="TYR_RECOMBINASE"/>
    <property type="match status" value="1"/>
</dbReference>
<dbReference type="Gene3D" id="1.10.443.10">
    <property type="entry name" value="Intergrase catalytic core"/>
    <property type="match status" value="1"/>
</dbReference>
<name>A0A9D2CRB4_9MICC</name>
<reference evidence="7" key="2">
    <citation type="submission" date="2021-04" db="EMBL/GenBank/DDBJ databases">
        <authorList>
            <person name="Gilroy R."/>
        </authorList>
    </citation>
    <scope>NUCLEOTIDE SEQUENCE</scope>
    <source>
        <strain evidence="7">ChiHjej12B11-9195</strain>
    </source>
</reference>
<accession>A0A9D2CRB4</accession>
<keyword evidence="3" id="KW-0233">DNA recombination</keyword>
<dbReference type="PANTHER" id="PTHR30349">
    <property type="entry name" value="PHAGE INTEGRASE-RELATED"/>
    <property type="match status" value="1"/>
</dbReference>
<reference evidence="7" key="1">
    <citation type="journal article" date="2021" name="PeerJ">
        <title>Extensive microbial diversity within the chicken gut microbiome revealed by metagenomics and culture.</title>
        <authorList>
            <person name="Gilroy R."/>
            <person name="Ravi A."/>
            <person name="Getino M."/>
            <person name="Pursley I."/>
            <person name="Horton D.L."/>
            <person name="Alikhan N.F."/>
            <person name="Baker D."/>
            <person name="Gharbi K."/>
            <person name="Hall N."/>
            <person name="Watson M."/>
            <person name="Adriaenssens E.M."/>
            <person name="Foster-Nyarko E."/>
            <person name="Jarju S."/>
            <person name="Secka A."/>
            <person name="Antonio M."/>
            <person name="Oren A."/>
            <person name="Chaudhuri R.R."/>
            <person name="La Ragione R."/>
            <person name="Hildebrand F."/>
            <person name="Pallen M.J."/>
        </authorList>
    </citation>
    <scope>NUCLEOTIDE SEQUENCE</scope>
    <source>
        <strain evidence="7">ChiHjej12B11-9195</strain>
    </source>
</reference>
<dbReference type="Pfam" id="PF00589">
    <property type="entry name" value="Phage_integrase"/>
    <property type="match status" value="1"/>
</dbReference>
<dbReference type="EMBL" id="DXCN01000055">
    <property type="protein sequence ID" value="HIY95462.1"/>
    <property type="molecule type" value="Genomic_DNA"/>
</dbReference>
<evidence type="ECO:0000256" key="2">
    <source>
        <dbReference type="ARBA" id="ARBA00023125"/>
    </source>
</evidence>
<dbReference type="GO" id="GO:0003677">
    <property type="term" value="F:DNA binding"/>
    <property type="evidence" value="ECO:0007669"/>
    <property type="project" value="UniProtKB-UniRule"/>
</dbReference>
<gene>
    <name evidence="7" type="ORF">H9821_07360</name>
</gene>
<evidence type="ECO:0000259" key="6">
    <source>
        <dbReference type="PROSITE" id="PS51900"/>
    </source>
</evidence>
<protein>
    <submittedName>
        <fullName evidence="7">Site-specific integrase</fullName>
    </submittedName>
</protein>
<evidence type="ECO:0000259" key="5">
    <source>
        <dbReference type="PROSITE" id="PS51898"/>
    </source>
</evidence>
<dbReference type="PROSITE" id="PS51900">
    <property type="entry name" value="CB"/>
    <property type="match status" value="1"/>
</dbReference>
<dbReference type="Proteomes" id="UP000824134">
    <property type="component" value="Unassembled WGS sequence"/>
</dbReference>
<evidence type="ECO:0000313" key="8">
    <source>
        <dbReference type="Proteomes" id="UP000824134"/>
    </source>
</evidence>
<dbReference type="AlphaFoldDB" id="A0A9D2CRB4"/>
<feature type="domain" description="Tyr recombinase" evidence="5">
    <location>
        <begin position="104"/>
        <end position="268"/>
    </location>
</feature>
<dbReference type="CDD" id="cd00397">
    <property type="entry name" value="DNA_BRE_C"/>
    <property type="match status" value="1"/>
</dbReference>
<proteinExistence type="inferred from homology"/>
<dbReference type="InterPro" id="IPR013762">
    <property type="entry name" value="Integrase-like_cat_sf"/>
</dbReference>
<dbReference type="SUPFAM" id="SSF56349">
    <property type="entry name" value="DNA breaking-rejoining enzymes"/>
    <property type="match status" value="1"/>
</dbReference>
<feature type="domain" description="Core-binding (CB)" evidence="6">
    <location>
        <begin position="2"/>
        <end position="83"/>
    </location>
</feature>
<evidence type="ECO:0000256" key="1">
    <source>
        <dbReference type="ARBA" id="ARBA00008857"/>
    </source>
</evidence>
<dbReference type="PANTHER" id="PTHR30349:SF41">
    <property type="entry name" value="INTEGRASE_RECOMBINASE PROTEIN MJ0367-RELATED"/>
    <property type="match status" value="1"/>
</dbReference>
<evidence type="ECO:0000256" key="3">
    <source>
        <dbReference type="ARBA" id="ARBA00023172"/>
    </source>
</evidence>
<comment type="caution">
    <text evidence="7">The sequence shown here is derived from an EMBL/GenBank/DDBJ whole genome shotgun (WGS) entry which is preliminary data.</text>
</comment>
<evidence type="ECO:0000313" key="7">
    <source>
        <dbReference type="EMBL" id="HIY95462.1"/>
    </source>
</evidence>
<sequence>MESVDALLEEYLASYTVQSTIQNKRRYILPLLQKLASARLPFSEVTAAFIDQHIIDEARGKGWKESTTASARNELQRFVSYAYKRGLLAEELELRLYAKTRPRAVQYFYSVEECQRILEACKRAPRHVALAIHLALFNGLRRSDILSAHMDYIRHDGQRVLLHLPLRKGGTSSTVVLPQVTVDLLPASGKLVPCSYFVLKKEMLKIEREAQLIAHPLILHSLRATFITQALDAGVSERDVMLAAGHKRLTTTAYYDQGYKTARVGVSDAVVSRLQA</sequence>
<dbReference type="GO" id="GO:0006310">
    <property type="term" value="P:DNA recombination"/>
    <property type="evidence" value="ECO:0007669"/>
    <property type="project" value="UniProtKB-KW"/>
</dbReference>
<organism evidence="7 8">
    <name type="scientific">Candidatus Rothia avicola</name>
    <dbReference type="NCBI Taxonomy" id="2840478"/>
    <lineage>
        <taxon>Bacteria</taxon>
        <taxon>Bacillati</taxon>
        <taxon>Actinomycetota</taxon>
        <taxon>Actinomycetes</taxon>
        <taxon>Micrococcales</taxon>
        <taxon>Micrococcaceae</taxon>
        <taxon>Rothia</taxon>
    </lineage>
</organism>
<dbReference type="GO" id="GO:0015074">
    <property type="term" value="P:DNA integration"/>
    <property type="evidence" value="ECO:0007669"/>
    <property type="project" value="InterPro"/>
</dbReference>
<keyword evidence="2 4" id="KW-0238">DNA-binding</keyword>
<dbReference type="InterPro" id="IPR011010">
    <property type="entry name" value="DNA_brk_join_enz"/>
</dbReference>
<dbReference type="InterPro" id="IPR002104">
    <property type="entry name" value="Integrase_catalytic"/>
</dbReference>
<dbReference type="InterPro" id="IPR050090">
    <property type="entry name" value="Tyrosine_recombinase_XerCD"/>
</dbReference>